<organism evidence="1 2">
    <name type="scientific">Xenopus laevis</name>
    <name type="common">African clawed frog</name>
    <dbReference type="NCBI Taxonomy" id="8355"/>
    <lineage>
        <taxon>Eukaryota</taxon>
        <taxon>Metazoa</taxon>
        <taxon>Chordata</taxon>
        <taxon>Craniata</taxon>
        <taxon>Vertebrata</taxon>
        <taxon>Euteleostomi</taxon>
        <taxon>Amphibia</taxon>
        <taxon>Batrachia</taxon>
        <taxon>Anura</taxon>
        <taxon>Pipoidea</taxon>
        <taxon>Pipidae</taxon>
        <taxon>Xenopodinae</taxon>
        <taxon>Xenopus</taxon>
        <taxon>Xenopus</taxon>
    </lineage>
</organism>
<sequence>MIGIKVIQYVTKCHYFPTLALSVVSTLHGKEGMKKKVKWHLLGYRWQNSSDKDTTPNESLLDFALTKPAGETRVGTLGSAFCEVSWALSLFLLLQNNFLLILNLCDRIDSSFIILPVIQWHCGICSFIGKISSPNYKIAR</sequence>
<evidence type="ECO:0000313" key="1">
    <source>
        <dbReference type="EMBL" id="OCT99650.1"/>
    </source>
</evidence>
<proteinExistence type="predicted"/>
<name>A0A974I340_XENLA</name>
<accession>A0A974I340</accession>
<dbReference type="Proteomes" id="UP000694892">
    <property type="component" value="Chromosome 1L"/>
</dbReference>
<protein>
    <submittedName>
        <fullName evidence="1">Uncharacterized protein</fullName>
    </submittedName>
</protein>
<reference evidence="2" key="1">
    <citation type="journal article" date="2016" name="Nature">
        <title>Genome evolution in the allotetraploid frog Xenopus laevis.</title>
        <authorList>
            <person name="Session A.M."/>
            <person name="Uno Y."/>
            <person name="Kwon T."/>
            <person name="Chapman J.A."/>
            <person name="Toyoda A."/>
            <person name="Takahashi S."/>
            <person name="Fukui A."/>
            <person name="Hikosaka A."/>
            <person name="Suzuki A."/>
            <person name="Kondo M."/>
            <person name="van Heeringen S.J."/>
            <person name="Quigley I."/>
            <person name="Heinz S."/>
            <person name="Ogino H."/>
            <person name="Ochi H."/>
            <person name="Hellsten U."/>
            <person name="Lyons J.B."/>
            <person name="Simakov O."/>
            <person name="Putnam N."/>
            <person name="Stites J."/>
            <person name="Kuroki Y."/>
            <person name="Tanaka T."/>
            <person name="Michiue T."/>
            <person name="Watanabe M."/>
            <person name="Bogdanovic O."/>
            <person name="Lister R."/>
            <person name="Georgiou G."/>
            <person name="Paranjpe S.S."/>
            <person name="van Kruijsbergen I."/>
            <person name="Shu S."/>
            <person name="Carlson J."/>
            <person name="Kinoshita T."/>
            <person name="Ohta Y."/>
            <person name="Mawaribuchi S."/>
            <person name="Jenkins J."/>
            <person name="Grimwood J."/>
            <person name="Schmutz J."/>
            <person name="Mitros T."/>
            <person name="Mozaffari S.V."/>
            <person name="Suzuki Y."/>
            <person name="Haramoto Y."/>
            <person name="Yamamoto T.S."/>
            <person name="Takagi C."/>
            <person name="Heald R."/>
            <person name="Miller K."/>
            <person name="Haudenschild C."/>
            <person name="Kitzman J."/>
            <person name="Nakayama T."/>
            <person name="Izutsu Y."/>
            <person name="Robert J."/>
            <person name="Fortriede J."/>
            <person name="Burns K."/>
            <person name="Lotay V."/>
            <person name="Karimi K."/>
            <person name="Yasuoka Y."/>
            <person name="Dichmann D.S."/>
            <person name="Flajnik M.F."/>
            <person name="Houston D.W."/>
            <person name="Shendure J."/>
            <person name="DuPasquier L."/>
            <person name="Vize P.D."/>
            <person name="Zorn A.M."/>
            <person name="Ito M."/>
            <person name="Marcotte E.M."/>
            <person name="Wallingford J.B."/>
            <person name="Ito Y."/>
            <person name="Asashima M."/>
            <person name="Ueno N."/>
            <person name="Matsuda Y."/>
            <person name="Veenstra G.J."/>
            <person name="Fujiyama A."/>
            <person name="Harland R.M."/>
            <person name="Taira M."/>
            <person name="Rokhsar D.S."/>
        </authorList>
    </citation>
    <scope>NUCLEOTIDE SEQUENCE [LARGE SCALE GENOMIC DNA]</scope>
    <source>
        <strain evidence="2">J</strain>
    </source>
</reference>
<evidence type="ECO:0000313" key="2">
    <source>
        <dbReference type="Proteomes" id="UP000694892"/>
    </source>
</evidence>
<dbReference type="EMBL" id="CM004466">
    <property type="protein sequence ID" value="OCT99650.1"/>
    <property type="molecule type" value="Genomic_DNA"/>
</dbReference>
<dbReference type="AlphaFoldDB" id="A0A974I340"/>
<gene>
    <name evidence="1" type="ORF">XELAEV_18005434mg</name>
</gene>